<organism evidence="2 3">
    <name type="scientific">Kitasatospora kifunensis</name>
    <name type="common">Streptomyces kifunensis</name>
    <dbReference type="NCBI Taxonomy" id="58351"/>
    <lineage>
        <taxon>Bacteria</taxon>
        <taxon>Bacillati</taxon>
        <taxon>Actinomycetota</taxon>
        <taxon>Actinomycetes</taxon>
        <taxon>Kitasatosporales</taxon>
        <taxon>Streptomycetaceae</taxon>
        <taxon>Kitasatospora</taxon>
    </lineage>
</organism>
<feature type="chain" id="PRO_5031188201" evidence="1">
    <location>
        <begin position="27"/>
        <end position="88"/>
    </location>
</feature>
<evidence type="ECO:0000313" key="3">
    <source>
        <dbReference type="Proteomes" id="UP000540506"/>
    </source>
</evidence>
<name>A0A7W7R8M5_KITKI</name>
<reference evidence="2 3" key="1">
    <citation type="submission" date="2020-08" db="EMBL/GenBank/DDBJ databases">
        <title>Sequencing the genomes of 1000 actinobacteria strains.</title>
        <authorList>
            <person name="Klenk H.-P."/>
        </authorList>
    </citation>
    <scope>NUCLEOTIDE SEQUENCE [LARGE SCALE GENOMIC DNA]</scope>
    <source>
        <strain evidence="2 3">DSM 41654</strain>
    </source>
</reference>
<gene>
    <name evidence="2" type="ORF">FHR34_006435</name>
</gene>
<sequence length="88" mass="9076">MMFKKAATLVAATLLAGVPLAGIASAQPIGGPPKQGSFIAYGPTQAAAVQAMMEEMQKQDCLAGITNEQTGEFANGTWFAEGTAYCYA</sequence>
<feature type="signal peptide" evidence="1">
    <location>
        <begin position="1"/>
        <end position="26"/>
    </location>
</feature>
<protein>
    <submittedName>
        <fullName evidence="2">Uncharacterized protein</fullName>
    </submittedName>
</protein>
<comment type="caution">
    <text evidence="2">The sequence shown here is derived from an EMBL/GenBank/DDBJ whole genome shotgun (WGS) entry which is preliminary data.</text>
</comment>
<keyword evidence="3" id="KW-1185">Reference proteome</keyword>
<evidence type="ECO:0000313" key="2">
    <source>
        <dbReference type="EMBL" id="MBB4927442.1"/>
    </source>
</evidence>
<dbReference type="Proteomes" id="UP000540506">
    <property type="component" value="Unassembled WGS sequence"/>
</dbReference>
<accession>A0A7W7R8M5</accession>
<dbReference type="EMBL" id="JACHJV010000001">
    <property type="protein sequence ID" value="MBB4927442.1"/>
    <property type="molecule type" value="Genomic_DNA"/>
</dbReference>
<dbReference type="RefSeq" id="WP_184941735.1">
    <property type="nucleotide sequence ID" value="NZ_JACHJV010000001.1"/>
</dbReference>
<proteinExistence type="predicted"/>
<dbReference type="AlphaFoldDB" id="A0A7W7R8M5"/>
<keyword evidence="1" id="KW-0732">Signal</keyword>
<evidence type="ECO:0000256" key="1">
    <source>
        <dbReference type="SAM" id="SignalP"/>
    </source>
</evidence>